<sequence length="346" mass="39765">MSICDKKSQQILCIPKQNTVQHKYDILHKYACNQSSIHAILPEHQACTSRSLSTLEETTTDTNVQDPNQQRKAELISKTVAELKLEMVKTSRRPIGNPGYDVKFEPDPTVPQSSQACATTLYWGREAFLQALLLVISELPGFGEQDEGRRPTSLYRGLAGRLQSALQPHPDHNPIILGIAAEYVRTNVSNYRKKTGTYLSMVWSLVNEFRTWIKQLQTFLDRIHFRITHRPTVHMLREFRKVFSEISKNLQKQQKHTYKAIINLGTTLFEAREMLEKVKGAMHDANNFYKSRVSLILPIFKIYLESESYDSTFLDRVLRVWLLLFDKLDTIAQKVAASIADEPLDL</sequence>
<dbReference type="InParanoid" id="F4P6Q7"/>
<reference evidence="1 2" key="1">
    <citation type="submission" date="2009-12" db="EMBL/GenBank/DDBJ databases">
        <title>The draft genome of Batrachochytrium dendrobatidis.</title>
        <authorList>
            <consortium name="US DOE Joint Genome Institute (JGI-PGF)"/>
            <person name="Kuo A."/>
            <person name="Salamov A."/>
            <person name="Schmutz J."/>
            <person name="Lucas S."/>
            <person name="Pitluck S."/>
            <person name="Rosenblum E."/>
            <person name="Stajich J."/>
            <person name="Eisen M."/>
            <person name="Grigoriev I.V."/>
        </authorList>
    </citation>
    <scope>NUCLEOTIDE SEQUENCE [LARGE SCALE GENOMIC DNA]</scope>
    <source>
        <strain evidence="2">JAM81 / FGSC 10211</strain>
    </source>
</reference>
<dbReference type="EMBL" id="GL882887">
    <property type="protein sequence ID" value="EGF78858.1"/>
    <property type="molecule type" value="Genomic_DNA"/>
</dbReference>
<evidence type="ECO:0000313" key="1">
    <source>
        <dbReference type="EMBL" id="EGF78858.1"/>
    </source>
</evidence>
<dbReference type="HOGENOM" id="CLU_801639_0_0_1"/>
<dbReference type="GeneID" id="18238987"/>
<gene>
    <name evidence="1" type="ORF">BATDEDRAFT_26230</name>
</gene>
<proteinExistence type="predicted"/>
<dbReference type="Proteomes" id="UP000007241">
    <property type="component" value="Unassembled WGS sequence"/>
</dbReference>
<dbReference type="RefSeq" id="XP_006680341.1">
    <property type="nucleotide sequence ID" value="XM_006680278.1"/>
</dbReference>
<evidence type="ECO:0000313" key="2">
    <source>
        <dbReference type="Proteomes" id="UP000007241"/>
    </source>
</evidence>
<name>F4P6Q7_BATDJ</name>
<organism evidence="1 2">
    <name type="scientific">Batrachochytrium dendrobatidis (strain JAM81 / FGSC 10211)</name>
    <name type="common">Frog chytrid fungus</name>
    <dbReference type="NCBI Taxonomy" id="684364"/>
    <lineage>
        <taxon>Eukaryota</taxon>
        <taxon>Fungi</taxon>
        <taxon>Fungi incertae sedis</taxon>
        <taxon>Chytridiomycota</taxon>
        <taxon>Chytridiomycota incertae sedis</taxon>
        <taxon>Chytridiomycetes</taxon>
        <taxon>Rhizophydiales</taxon>
        <taxon>Rhizophydiales incertae sedis</taxon>
        <taxon>Batrachochytrium</taxon>
    </lineage>
</organism>
<protein>
    <submittedName>
        <fullName evidence="1">Uncharacterized protein</fullName>
    </submittedName>
</protein>
<keyword evidence="2" id="KW-1185">Reference proteome</keyword>
<dbReference type="AlphaFoldDB" id="F4P6Q7"/>
<accession>F4P6Q7</accession>